<feature type="transmembrane region" description="Helical" evidence="4">
    <location>
        <begin position="169"/>
        <end position="192"/>
    </location>
</feature>
<name>A0A3N7JXN3_9BURK</name>
<accession>A0A3N7JXN3</accession>
<keyword evidence="3 4" id="KW-0472">Membrane</keyword>
<dbReference type="EMBL" id="QUSW01000001">
    <property type="protein sequence ID" value="RQP25599.1"/>
    <property type="molecule type" value="Genomic_DNA"/>
</dbReference>
<evidence type="ECO:0000256" key="4">
    <source>
        <dbReference type="SAM" id="Phobius"/>
    </source>
</evidence>
<dbReference type="Proteomes" id="UP000267464">
    <property type="component" value="Unassembled WGS sequence"/>
</dbReference>
<sequence>MLERAFNRLSLAGLCATLIGNGIGRFAFIAMMPALIQAGWFSKADASYLGVATLVGYVAGAAFSDALARRFSSATLLRISMLVCSLSFFACAIEGAGLPWYYLWRTAAGACGAVLMVLPAPVVLPQHDPSVRGRASGVVFSGIGLGAALSGSLVPLLIAGIGIPFTVFALQGVTGAWLGMGAVCLALTLFAWRQWPVEAARPEPTADSPAPASHRLPDDLRMTVWLIMAAHGLNAIGYLTHTMFWVDYVVRELGMPLATGGMYWALFGLGAAIGPMLTGSLADRFGLKPCLIAGFVIKAFSALLPVLNSSAPALIASSVLMGIFTPGIVALVSAYSLATVGQEHHRKAWGMATSSFAVAQAGGGALMAFAASMLHSYHPLFVVSALALIGSVGSILLIRDRSEEHRAAAQDFNLSPPVETAQNP</sequence>
<reference evidence="6 7" key="2">
    <citation type="submission" date="2018-12" db="EMBL/GenBank/DDBJ databases">
        <title>Rhizobacter gummiphilus sp. nov., a rubber-degrading bacterium isolated from the soil of a botanical garden in Japan.</title>
        <authorList>
            <person name="Shunsuke S.S."/>
        </authorList>
    </citation>
    <scope>NUCLEOTIDE SEQUENCE [LARGE SCALE GENOMIC DNA]</scope>
    <source>
        <strain evidence="6 7">S-16</strain>
    </source>
</reference>
<protein>
    <submittedName>
        <fullName evidence="6">YbfB/YjiJ family MFS transporter</fullName>
    </submittedName>
</protein>
<dbReference type="Gene3D" id="1.20.1250.20">
    <property type="entry name" value="MFS general substrate transporter like domains"/>
    <property type="match status" value="2"/>
</dbReference>
<dbReference type="InterPro" id="IPR036259">
    <property type="entry name" value="MFS_trans_sf"/>
</dbReference>
<dbReference type="GO" id="GO:0022857">
    <property type="term" value="F:transmembrane transporter activity"/>
    <property type="evidence" value="ECO:0007669"/>
    <property type="project" value="InterPro"/>
</dbReference>
<keyword evidence="2 4" id="KW-1133">Transmembrane helix</keyword>
<feature type="transmembrane region" description="Helical" evidence="4">
    <location>
        <begin position="289"/>
        <end position="307"/>
    </location>
</feature>
<evidence type="ECO:0000256" key="3">
    <source>
        <dbReference type="ARBA" id="ARBA00023136"/>
    </source>
</evidence>
<evidence type="ECO:0000256" key="2">
    <source>
        <dbReference type="ARBA" id="ARBA00022989"/>
    </source>
</evidence>
<dbReference type="InterPro" id="IPR010645">
    <property type="entry name" value="MFS_4"/>
</dbReference>
<comment type="caution">
    <text evidence="6">The sequence shown here is derived from an EMBL/GenBank/DDBJ whole genome shotgun (WGS) entry which is preliminary data.</text>
</comment>
<dbReference type="RefSeq" id="WP_124538252.1">
    <property type="nucleotide sequence ID" value="NZ_QUSW01000001.1"/>
</dbReference>
<feature type="transmembrane region" description="Helical" evidence="4">
    <location>
        <begin position="377"/>
        <end position="398"/>
    </location>
</feature>
<feature type="transmembrane region" description="Helical" evidence="4">
    <location>
        <begin position="223"/>
        <end position="241"/>
    </location>
</feature>
<feature type="transmembrane region" description="Helical" evidence="4">
    <location>
        <begin position="349"/>
        <end position="371"/>
    </location>
</feature>
<reference evidence="6 7" key="1">
    <citation type="submission" date="2018-08" db="EMBL/GenBank/DDBJ databases">
        <authorList>
            <person name="Khan S.A."/>
            <person name="Jeon C.O."/>
            <person name="Chun B.H."/>
            <person name="Jeong S.E."/>
        </authorList>
    </citation>
    <scope>NUCLEOTIDE SEQUENCE [LARGE SCALE GENOMIC DNA]</scope>
    <source>
        <strain evidence="6 7">S-16</strain>
    </source>
</reference>
<dbReference type="PROSITE" id="PS50850">
    <property type="entry name" value="MFS"/>
    <property type="match status" value="1"/>
</dbReference>
<dbReference type="Pfam" id="PF06779">
    <property type="entry name" value="MFS_4"/>
    <property type="match status" value="1"/>
</dbReference>
<keyword evidence="1 4" id="KW-0812">Transmembrane</keyword>
<feature type="transmembrane region" description="Helical" evidence="4">
    <location>
        <begin position="75"/>
        <end position="96"/>
    </location>
</feature>
<evidence type="ECO:0000256" key="1">
    <source>
        <dbReference type="ARBA" id="ARBA00022692"/>
    </source>
</evidence>
<keyword evidence="7" id="KW-1185">Reference proteome</keyword>
<dbReference type="AlphaFoldDB" id="A0A3N7JXN3"/>
<feature type="transmembrane region" description="Helical" evidence="4">
    <location>
        <begin position="313"/>
        <end position="337"/>
    </location>
</feature>
<feature type="transmembrane region" description="Helical" evidence="4">
    <location>
        <begin position="48"/>
        <end position="68"/>
    </location>
</feature>
<gene>
    <name evidence="6" type="ORF">DZC73_00515</name>
</gene>
<feature type="transmembrane region" description="Helical" evidence="4">
    <location>
        <begin position="102"/>
        <end position="124"/>
    </location>
</feature>
<evidence type="ECO:0000313" key="6">
    <source>
        <dbReference type="EMBL" id="RQP25599.1"/>
    </source>
</evidence>
<dbReference type="PANTHER" id="PTHR23537:SF1">
    <property type="entry name" value="SUGAR TRANSPORTER"/>
    <property type="match status" value="1"/>
</dbReference>
<feature type="transmembrane region" description="Helical" evidence="4">
    <location>
        <begin position="136"/>
        <end position="163"/>
    </location>
</feature>
<dbReference type="PANTHER" id="PTHR23537">
    <property type="match status" value="1"/>
</dbReference>
<dbReference type="InterPro" id="IPR020846">
    <property type="entry name" value="MFS_dom"/>
</dbReference>
<dbReference type="OrthoDB" id="9797953at2"/>
<proteinExistence type="predicted"/>
<feature type="transmembrane region" description="Helical" evidence="4">
    <location>
        <begin position="261"/>
        <end position="282"/>
    </location>
</feature>
<feature type="domain" description="Major facilitator superfamily (MFS) profile" evidence="5">
    <location>
        <begin position="223"/>
        <end position="424"/>
    </location>
</feature>
<organism evidence="6 7">
    <name type="scientific">Piscinibacter terrae</name>
    <dbReference type="NCBI Taxonomy" id="2496871"/>
    <lineage>
        <taxon>Bacteria</taxon>
        <taxon>Pseudomonadati</taxon>
        <taxon>Pseudomonadota</taxon>
        <taxon>Betaproteobacteria</taxon>
        <taxon>Burkholderiales</taxon>
        <taxon>Sphaerotilaceae</taxon>
        <taxon>Piscinibacter</taxon>
    </lineage>
</organism>
<dbReference type="GO" id="GO:0005886">
    <property type="term" value="C:plasma membrane"/>
    <property type="evidence" value="ECO:0007669"/>
    <property type="project" value="TreeGrafter"/>
</dbReference>
<evidence type="ECO:0000259" key="5">
    <source>
        <dbReference type="PROSITE" id="PS50850"/>
    </source>
</evidence>
<evidence type="ECO:0000313" key="7">
    <source>
        <dbReference type="Proteomes" id="UP000267464"/>
    </source>
</evidence>
<dbReference type="SUPFAM" id="SSF103473">
    <property type="entry name" value="MFS general substrate transporter"/>
    <property type="match status" value="1"/>
</dbReference>